<dbReference type="Proteomes" id="UP000216020">
    <property type="component" value="Unassembled WGS sequence"/>
</dbReference>
<evidence type="ECO:0000256" key="1">
    <source>
        <dbReference type="SAM" id="MobiDB-lite"/>
    </source>
</evidence>
<reference evidence="3" key="1">
    <citation type="submission" date="2017-05" db="EMBL/GenBank/DDBJ databases">
        <title>Complete and WGS of Bordetella genogroups.</title>
        <authorList>
            <person name="Spilker T."/>
            <person name="Lipuma J."/>
        </authorList>
    </citation>
    <scope>NUCLEOTIDE SEQUENCE [LARGE SCALE GENOMIC DNA]</scope>
    <source>
        <strain evidence="3">AU16122</strain>
    </source>
</reference>
<feature type="compositionally biased region" description="Low complexity" evidence="1">
    <location>
        <begin position="157"/>
        <end position="170"/>
    </location>
</feature>
<keyword evidence="3" id="KW-1185">Reference proteome</keyword>
<dbReference type="OrthoDB" id="8690059at2"/>
<gene>
    <name evidence="2" type="ORF">CAL29_07830</name>
</gene>
<evidence type="ECO:0000313" key="3">
    <source>
        <dbReference type="Proteomes" id="UP000216020"/>
    </source>
</evidence>
<organism evidence="2 3">
    <name type="scientific">Bordetella genomosp. 10</name>
    <dbReference type="NCBI Taxonomy" id="1416804"/>
    <lineage>
        <taxon>Bacteria</taxon>
        <taxon>Pseudomonadati</taxon>
        <taxon>Pseudomonadota</taxon>
        <taxon>Betaproteobacteria</taxon>
        <taxon>Burkholderiales</taxon>
        <taxon>Alcaligenaceae</taxon>
        <taxon>Bordetella</taxon>
    </lineage>
</organism>
<accession>A0A261SM38</accession>
<comment type="caution">
    <text evidence="2">The sequence shown here is derived from an EMBL/GenBank/DDBJ whole genome shotgun (WGS) entry which is preliminary data.</text>
</comment>
<evidence type="ECO:0000313" key="2">
    <source>
        <dbReference type="EMBL" id="OZI38225.1"/>
    </source>
</evidence>
<dbReference type="EMBL" id="NEVM01000001">
    <property type="protein sequence ID" value="OZI38225.1"/>
    <property type="molecule type" value="Genomic_DNA"/>
</dbReference>
<proteinExistence type="predicted"/>
<protein>
    <submittedName>
        <fullName evidence="2">Uncharacterized protein</fullName>
    </submittedName>
</protein>
<dbReference type="RefSeq" id="WP_094852327.1">
    <property type="nucleotide sequence ID" value="NZ_NEVM01000001.1"/>
</dbReference>
<feature type="region of interest" description="Disordered" evidence="1">
    <location>
        <begin position="139"/>
        <end position="178"/>
    </location>
</feature>
<name>A0A261SM38_9BORD</name>
<dbReference type="AlphaFoldDB" id="A0A261SM38"/>
<sequence>MAAQGTEAPPARTQGIVVDSHACRRLPASACFPQCLSLESFIMTSIASHQPLYAATRGFFMDTRPLDGRERGFMDIDSTVHAILDQANLGNDNKTMYGADLPRSLYNLFRSGGNDASAAAAAQAAEVPETIHVIGPDAQVGDAQARAPDVQASFQKNQGQSSGQNQGQSQARAARDMA</sequence>